<keyword evidence="3 6" id="KW-0863">Zinc-finger</keyword>
<evidence type="ECO:0000256" key="3">
    <source>
        <dbReference type="ARBA" id="ARBA00022771"/>
    </source>
</evidence>
<keyword evidence="2" id="KW-0677">Repeat</keyword>
<name>A0ABR3KX49_TRISP</name>
<accession>A0ABR3KX49</accession>
<sequence length="507" mass="55623">MDVCEKLGCVSWCSGFADGVTIRCQREPVVADSLNQSKHRLGAERAGAERWNRAATSPIQIVYGQAQLQADRRPGAGRLPKTLVTTAPRAINLKRDVIGSYSPLCTLIGLIVDDSFNSASSGGHAVLDDIPGHSQDAHLEPKLHVNHLNDSWLVVAISGKRMDLKHFRASSPVKLEISLATGCKVYLCCTFFEVMDKEGKNSLQSVEDSDAVKALDLSLPSKQKQRPTTGSIFPSKEINFGVNEILAKKDVQKPLAVAGAIGNLGIGACALNPFRTGDYESQLHTLARCHLPFIAATNPFLNYGFAAVPAPSADMLRSLAFPPSLLYQSAVGVASQMPSLGQLSISHVKIKDGYICKFCGKRFPRSANLTRHLRTHTGEQPYRCQYCERCFSISSNLQRHVRNIHNREKPFRCPLCERCFGQQTNLDRHLRKHDFDAKVINAAGIAPDEQLQGISVDPSSVSVLKGDDGTGKSNDQQEEMDEMCILDEEEGRHMSKAEVADLNFSMH</sequence>
<dbReference type="PROSITE" id="PS50157">
    <property type="entry name" value="ZINC_FINGER_C2H2_2"/>
    <property type="match status" value="3"/>
</dbReference>
<dbReference type="SUPFAM" id="SSF57667">
    <property type="entry name" value="beta-beta-alpha zinc fingers"/>
    <property type="match status" value="2"/>
</dbReference>
<dbReference type="EMBL" id="JBEUSY010000106">
    <property type="protein sequence ID" value="KAL1245188.1"/>
    <property type="molecule type" value="Genomic_DNA"/>
</dbReference>
<evidence type="ECO:0000313" key="9">
    <source>
        <dbReference type="EMBL" id="KAL1245188.1"/>
    </source>
</evidence>
<dbReference type="InterPro" id="IPR036236">
    <property type="entry name" value="Znf_C2H2_sf"/>
</dbReference>
<feature type="domain" description="C2H2-type" evidence="8">
    <location>
        <begin position="382"/>
        <end position="410"/>
    </location>
</feature>
<reference evidence="9 10" key="1">
    <citation type="submission" date="2024-07" db="EMBL/GenBank/DDBJ databases">
        <title>Enhanced genomic and transcriptomic resources for Trichinella pseudospiralis and T. spiralis underpin the discovery of pronounced molecular differences between stages and species.</title>
        <authorList>
            <person name="Pasi K.K."/>
            <person name="La Rosa G."/>
            <person name="Gomez-Morales M.A."/>
            <person name="Tosini F."/>
            <person name="Sumanam S."/>
            <person name="Young N.D."/>
            <person name="Chang B.C."/>
            <person name="Robin G.B."/>
        </authorList>
    </citation>
    <scope>NUCLEOTIDE SEQUENCE [LARGE SCALE GENOMIC DNA]</scope>
    <source>
        <strain evidence="9">ISS534</strain>
    </source>
</reference>
<dbReference type="Pfam" id="PF00096">
    <property type="entry name" value="zf-C2H2"/>
    <property type="match status" value="3"/>
</dbReference>
<dbReference type="InterPro" id="IPR013087">
    <property type="entry name" value="Znf_C2H2_type"/>
</dbReference>
<proteinExistence type="predicted"/>
<keyword evidence="1" id="KW-0479">Metal-binding</keyword>
<evidence type="ECO:0000259" key="8">
    <source>
        <dbReference type="PROSITE" id="PS50157"/>
    </source>
</evidence>
<dbReference type="PROSITE" id="PS00028">
    <property type="entry name" value="ZINC_FINGER_C2H2_1"/>
    <property type="match status" value="3"/>
</dbReference>
<keyword evidence="4" id="KW-0862">Zinc</keyword>
<dbReference type="SMART" id="SM00355">
    <property type="entry name" value="ZnF_C2H2"/>
    <property type="match status" value="3"/>
</dbReference>
<feature type="domain" description="C2H2-type" evidence="8">
    <location>
        <begin position="411"/>
        <end position="438"/>
    </location>
</feature>
<keyword evidence="10" id="KW-1185">Reference proteome</keyword>
<dbReference type="PANTHER" id="PTHR23235:SF142">
    <property type="entry name" value="ZINC FINGER PROTEIN 384"/>
    <property type="match status" value="1"/>
</dbReference>
<keyword evidence="5" id="KW-0539">Nucleus</keyword>
<organism evidence="9 10">
    <name type="scientific">Trichinella spiralis</name>
    <name type="common">Trichina worm</name>
    <dbReference type="NCBI Taxonomy" id="6334"/>
    <lineage>
        <taxon>Eukaryota</taxon>
        <taxon>Metazoa</taxon>
        <taxon>Ecdysozoa</taxon>
        <taxon>Nematoda</taxon>
        <taxon>Enoplea</taxon>
        <taxon>Dorylaimia</taxon>
        <taxon>Trichinellida</taxon>
        <taxon>Trichinellidae</taxon>
        <taxon>Trichinella</taxon>
    </lineage>
</organism>
<feature type="domain" description="C2H2-type" evidence="8">
    <location>
        <begin position="354"/>
        <end position="381"/>
    </location>
</feature>
<feature type="region of interest" description="Disordered" evidence="7">
    <location>
        <begin position="459"/>
        <end position="479"/>
    </location>
</feature>
<dbReference type="Proteomes" id="UP001558632">
    <property type="component" value="Unassembled WGS sequence"/>
</dbReference>
<dbReference type="PANTHER" id="PTHR23235">
    <property type="entry name" value="KRUEPPEL-LIKE TRANSCRIPTION FACTOR"/>
    <property type="match status" value="1"/>
</dbReference>
<evidence type="ECO:0000256" key="4">
    <source>
        <dbReference type="ARBA" id="ARBA00022833"/>
    </source>
</evidence>
<evidence type="ECO:0000256" key="5">
    <source>
        <dbReference type="ARBA" id="ARBA00023242"/>
    </source>
</evidence>
<evidence type="ECO:0000256" key="1">
    <source>
        <dbReference type="ARBA" id="ARBA00022723"/>
    </source>
</evidence>
<gene>
    <name evidence="9" type="ORF">TSPI_00268</name>
</gene>
<dbReference type="Gene3D" id="3.30.160.60">
    <property type="entry name" value="Classic Zinc Finger"/>
    <property type="match status" value="3"/>
</dbReference>
<comment type="caution">
    <text evidence="9">The sequence shown here is derived from an EMBL/GenBank/DDBJ whole genome shotgun (WGS) entry which is preliminary data.</text>
</comment>
<evidence type="ECO:0000256" key="2">
    <source>
        <dbReference type="ARBA" id="ARBA00022737"/>
    </source>
</evidence>
<evidence type="ECO:0000256" key="7">
    <source>
        <dbReference type="SAM" id="MobiDB-lite"/>
    </source>
</evidence>
<evidence type="ECO:0000256" key="6">
    <source>
        <dbReference type="PROSITE-ProRule" id="PRU00042"/>
    </source>
</evidence>
<protein>
    <submittedName>
        <fullName evidence="9">Histone-lysine N-methyltransferase PRDM16</fullName>
    </submittedName>
</protein>
<evidence type="ECO:0000313" key="10">
    <source>
        <dbReference type="Proteomes" id="UP001558632"/>
    </source>
</evidence>